<accession>A0A183IAZ5</accession>
<dbReference type="WBParaSite" id="SBAD_0000081201-mRNA-1">
    <property type="protein sequence ID" value="SBAD_0000081201-mRNA-1"/>
    <property type="gene ID" value="SBAD_0000081201"/>
</dbReference>
<sequence length="136" mass="15309">MSQVRTWINTSCLTSIFEVARSSTLNDQPRTSDLLETAPRTPPSLANGGTPANRVEMKIIWAIVRGRGPQLLDFSRAHSLRSSREPVERLTGGRRRNDVVVIVKPDPVRASTHISDDRVNREKRICVRIMYAFIAV</sequence>
<keyword evidence="3" id="KW-1185">Reference proteome</keyword>
<gene>
    <name evidence="2" type="ORF">SBAD_LOCUS789</name>
</gene>
<evidence type="ECO:0000256" key="1">
    <source>
        <dbReference type="SAM" id="MobiDB-lite"/>
    </source>
</evidence>
<reference evidence="2 3" key="2">
    <citation type="submission" date="2018-11" db="EMBL/GenBank/DDBJ databases">
        <authorList>
            <consortium name="Pathogen Informatics"/>
        </authorList>
    </citation>
    <scope>NUCLEOTIDE SEQUENCE [LARGE SCALE GENOMIC DNA]</scope>
</reference>
<organism evidence="4">
    <name type="scientific">Soboliphyme baturini</name>
    <dbReference type="NCBI Taxonomy" id="241478"/>
    <lineage>
        <taxon>Eukaryota</taxon>
        <taxon>Metazoa</taxon>
        <taxon>Ecdysozoa</taxon>
        <taxon>Nematoda</taxon>
        <taxon>Enoplea</taxon>
        <taxon>Dorylaimia</taxon>
        <taxon>Dioctophymatida</taxon>
        <taxon>Dioctophymatoidea</taxon>
        <taxon>Soboliphymatidae</taxon>
        <taxon>Soboliphyme</taxon>
    </lineage>
</organism>
<dbReference type="EMBL" id="UZAM01006625">
    <property type="protein sequence ID" value="VDO92121.1"/>
    <property type="molecule type" value="Genomic_DNA"/>
</dbReference>
<evidence type="ECO:0000313" key="4">
    <source>
        <dbReference type="WBParaSite" id="SBAD_0000081201-mRNA-1"/>
    </source>
</evidence>
<evidence type="ECO:0000313" key="3">
    <source>
        <dbReference type="Proteomes" id="UP000270296"/>
    </source>
</evidence>
<protein>
    <submittedName>
        <fullName evidence="2 4">Uncharacterized protein</fullName>
    </submittedName>
</protein>
<feature type="region of interest" description="Disordered" evidence="1">
    <location>
        <begin position="28"/>
        <end position="50"/>
    </location>
</feature>
<dbReference type="AlphaFoldDB" id="A0A183IAZ5"/>
<dbReference type="Proteomes" id="UP000270296">
    <property type="component" value="Unassembled WGS sequence"/>
</dbReference>
<proteinExistence type="predicted"/>
<name>A0A183IAZ5_9BILA</name>
<reference evidence="4" key="1">
    <citation type="submission" date="2016-06" db="UniProtKB">
        <authorList>
            <consortium name="WormBaseParasite"/>
        </authorList>
    </citation>
    <scope>IDENTIFICATION</scope>
</reference>
<evidence type="ECO:0000313" key="2">
    <source>
        <dbReference type="EMBL" id="VDO92121.1"/>
    </source>
</evidence>